<evidence type="ECO:0000256" key="1">
    <source>
        <dbReference type="SAM" id="SignalP"/>
    </source>
</evidence>
<reference evidence="2 3" key="1">
    <citation type="submission" date="2020-05" db="EMBL/GenBank/DDBJ databases">
        <title>Complete genome sequence of Gemmatimonas greenlandica TET16.</title>
        <authorList>
            <person name="Zeng Y."/>
        </authorList>
    </citation>
    <scope>NUCLEOTIDE SEQUENCE [LARGE SCALE GENOMIC DNA]</scope>
    <source>
        <strain evidence="2 3">TET16</strain>
    </source>
</reference>
<organism evidence="2 3">
    <name type="scientific">Gemmatimonas groenlandica</name>
    <dbReference type="NCBI Taxonomy" id="2732249"/>
    <lineage>
        <taxon>Bacteria</taxon>
        <taxon>Pseudomonadati</taxon>
        <taxon>Gemmatimonadota</taxon>
        <taxon>Gemmatimonadia</taxon>
        <taxon>Gemmatimonadales</taxon>
        <taxon>Gemmatimonadaceae</taxon>
        <taxon>Gemmatimonas</taxon>
    </lineage>
</organism>
<dbReference type="AlphaFoldDB" id="A0A6M4IRP2"/>
<dbReference type="CDD" id="cd15482">
    <property type="entry name" value="Sialidase_non-viral"/>
    <property type="match status" value="1"/>
</dbReference>
<dbReference type="KEGG" id="ggr:HKW67_08330"/>
<gene>
    <name evidence="2" type="ORF">HKW67_08330</name>
</gene>
<dbReference type="Gene3D" id="2.120.10.10">
    <property type="match status" value="1"/>
</dbReference>
<dbReference type="InterPro" id="IPR036278">
    <property type="entry name" value="Sialidase_sf"/>
</dbReference>
<sequence length="417" mass="44606">MLPQSPARSLLLASIVIAATACGTDDGQLTTSSSTAILGAVDEITSPAPPGSKTPFVITDSSGAAYVSWTEQRADSSFAIRLAKWNGASWDSSRTIAADRPFFVNWADFPAITKLGNGDLAAHWLEREGTSTYAYGIRTVRSRDDGRTWSAPVTPHTDGLAAEHGFVSLWADGGRNVGLVWLDGRKSAMKDSTREMTVRTAVVREDGTLAKEAVLDARTCDCCQTATAKGTLGRVIVYRDRSEKDIRDIAIVRELVGGWSPPVLVHADDWYYPGCPVNGPQVAASGKTIVVAWYTAAHDTARVLAATSTDGGATFGAPVRIDEGDPIGRVSVVLDSRAEPIVAWLERRSTDEAEVLVRRVTGTTVSETRSLSRTSGARQSGFPRLAVLRDTLLATWTTTKPAPQVHVARLPLSASAR</sequence>
<name>A0A6M4IRP2_9BACT</name>
<dbReference type="EMBL" id="CP053085">
    <property type="protein sequence ID" value="QJR35512.1"/>
    <property type="molecule type" value="Genomic_DNA"/>
</dbReference>
<accession>A0A6M4IRP2</accession>
<proteinExistence type="predicted"/>
<evidence type="ECO:0000313" key="3">
    <source>
        <dbReference type="Proteomes" id="UP000500938"/>
    </source>
</evidence>
<protein>
    <submittedName>
        <fullName evidence="2">Exo-alpha-sialidase</fullName>
    </submittedName>
</protein>
<keyword evidence="1" id="KW-0732">Signal</keyword>
<feature type="chain" id="PRO_5026891398" evidence="1">
    <location>
        <begin position="19"/>
        <end position="417"/>
    </location>
</feature>
<keyword evidence="3" id="KW-1185">Reference proteome</keyword>
<dbReference type="SUPFAM" id="SSF50939">
    <property type="entry name" value="Sialidases"/>
    <property type="match status" value="1"/>
</dbReference>
<feature type="signal peptide" evidence="1">
    <location>
        <begin position="1"/>
        <end position="18"/>
    </location>
</feature>
<dbReference type="RefSeq" id="WP_171224942.1">
    <property type="nucleotide sequence ID" value="NZ_CP053085.1"/>
</dbReference>
<dbReference type="Proteomes" id="UP000500938">
    <property type="component" value="Chromosome"/>
</dbReference>
<evidence type="ECO:0000313" key="2">
    <source>
        <dbReference type="EMBL" id="QJR35512.1"/>
    </source>
</evidence>